<comment type="caution">
    <text evidence="5">The sequence shown here is derived from an EMBL/GenBank/DDBJ whole genome shotgun (WGS) entry which is preliminary data.</text>
</comment>
<dbReference type="InterPro" id="IPR050390">
    <property type="entry name" value="C5-Methyltransferase"/>
</dbReference>
<dbReference type="GO" id="GO:0044027">
    <property type="term" value="P:negative regulation of gene expression via chromosomal CpG island methylation"/>
    <property type="evidence" value="ECO:0007669"/>
    <property type="project" value="TreeGrafter"/>
</dbReference>
<dbReference type="Gene3D" id="3.40.50.150">
    <property type="entry name" value="Vaccinia Virus protein VP39"/>
    <property type="match status" value="1"/>
</dbReference>
<evidence type="ECO:0000256" key="3">
    <source>
        <dbReference type="ARBA" id="ARBA00022679"/>
    </source>
</evidence>
<dbReference type="EC" id="2.1.1.37" evidence="1"/>
<evidence type="ECO:0000256" key="4">
    <source>
        <dbReference type="ARBA" id="ARBA00022691"/>
    </source>
</evidence>
<gene>
    <name evidence="5" type="ORF">LCGC14_2581530</name>
</gene>
<evidence type="ECO:0000256" key="1">
    <source>
        <dbReference type="ARBA" id="ARBA00011975"/>
    </source>
</evidence>
<dbReference type="PANTHER" id="PTHR10629">
    <property type="entry name" value="CYTOSINE-SPECIFIC METHYLTRANSFERASE"/>
    <property type="match status" value="1"/>
</dbReference>
<dbReference type="PROSITE" id="PS51679">
    <property type="entry name" value="SAM_MT_C5"/>
    <property type="match status" value="1"/>
</dbReference>
<protein>
    <recommendedName>
        <fullName evidence="1">DNA (cytosine-5-)-methyltransferase</fullName>
        <ecNumber evidence="1">2.1.1.37</ecNumber>
    </recommendedName>
</protein>
<dbReference type="PANTHER" id="PTHR10629:SF52">
    <property type="entry name" value="DNA (CYTOSINE-5)-METHYLTRANSFERASE 1"/>
    <property type="match status" value="1"/>
</dbReference>
<name>A0A0F9CQE7_9ZZZZ</name>
<evidence type="ECO:0000313" key="5">
    <source>
        <dbReference type="EMBL" id="KKL07886.1"/>
    </source>
</evidence>
<keyword evidence="4" id="KW-0949">S-adenosyl-L-methionine</keyword>
<dbReference type="EMBL" id="LAZR01043108">
    <property type="protein sequence ID" value="KKL07886.1"/>
    <property type="molecule type" value="Genomic_DNA"/>
</dbReference>
<proteinExistence type="predicted"/>
<dbReference type="SUPFAM" id="SSF53335">
    <property type="entry name" value="S-adenosyl-L-methionine-dependent methyltransferases"/>
    <property type="match status" value="1"/>
</dbReference>
<dbReference type="AlphaFoldDB" id="A0A0F9CQE7"/>
<dbReference type="GO" id="GO:0003886">
    <property type="term" value="F:DNA (cytosine-5-)-methyltransferase activity"/>
    <property type="evidence" value="ECO:0007669"/>
    <property type="project" value="UniProtKB-EC"/>
</dbReference>
<keyword evidence="2" id="KW-0489">Methyltransferase</keyword>
<sequence length="219" mass="23663">DLLWGGDIKTFHPPAGVFDGVIGGPPCQVFSVLKRLNPKAGKHGNLIPEFERVVGEVRPRWFVMENVPAAPMPCVKDYGVTRAPLDNRQLGEAQSRPRIFLFGRKYSPGVHLRIPTVALESIEYSPAVCSDARQVPAAIGGSGKPKRIQARGGYRQGPGMGPRMSVAKMLELQGFPGDMLDECPFTAEGKRKAIGNGVPLPMGRAIAKAVRRALEEQAA</sequence>
<dbReference type="InterPro" id="IPR029063">
    <property type="entry name" value="SAM-dependent_MTases_sf"/>
</dbReference>
<dbReference type="Pfam" id="PF00145">
    <property type="entry name" value="DNA_methylase"/>
    <property type="match status" value="1"/>
</dbReference>
<dbReference type="GO" id="GO:0032259">
    <property type="term" value="P:methylation"/>
    <property type="evidence" value="ECO:0007669"/>
    <property type="project" value="UniProtKB-KW"/>
</dbReference>
<reference evidence="5" key="1">
    <citation type="journal article" date="2015" name="Nature">
        <title>Complex archaea that bridge the gap between prokaryotes and eukaryotes.</title>
        <authorList>
            <person name="Spang A."/>
            <person name="Saw J.H."/>
            <person name="Jorgensen S.L."/>
            <person name="Zaremba-Niedzwiedzka K."/>
            <person name="Martijn J."/>
            <person name="Lind A.E."/>
            <person name="van Eijk R."/>
            <person name="Schleper C."/>
            <person name="Guy L."/>
            <person name="Ettema T.J."/>
        </authorList>
    </citation>
    <scope>NUCLEOTIDE SEQUENCE</scope>
</reference>
<feature type="non-terminal residue" evidence="5">
    <location>
        <position position="1"/>
    </location>
</feature>
<dbReference type="GO" id="GO:0003677">
    <property type="term" value="F:DNA binding"/>
    <property type="evidence" value="ECO:0007669"/>
    <property type="project" value="TreeGrafter"/>
</dbReference>
<evidence type="ECO:0000256" key="2">
    <source>
        <dbReference type="ARBA" id="ARBA00022603"/>
    </source>
</evidence>
<keyword evidence="3" id="KW-0808">Transferase</keyword>
<organism evidence="5">
    <name type="scientific">marine sediment metagenome</name>
    <dbReference type="NCBI Taxonomy" id="412755"/>
    <lineage>
        <taxon>unclassified sequences</taxon>
        <taxon>metagenomes</taxon>
        <taxon>ecological metagenomes</taxon>
    </lineage>
</organism>
<accession>A0A0F9CQE7</accession>
<dbReference type="InterPro" id="IPR001525">
    <property type="entry name" value="C5_MeTfrase"/>
</dbReference>